<dbReference type="InterPro" id="IPR026590">
    <property type="entry name" value="Ssirtuin_cat_dom"/>
</dbReference>
<dbReference type="Proteomes" id="UP000245768">
    <property type="component" value="Unassembled WGS sequence"/>
</dbReference>
<dbReference type="SUPFAM" id="SSF52467">
    <property type="entry name" value="DHS-like NAD/FAD-binding domain"/>
    <property type="match status" value="1"/>
</dbReference>
<dbReference type="PANTHER" id="PTHR11085">
    <property type="entry name" value="NAD-DEPENDENT PROTEIN DEACYLASE SIRTUIN-5, MITOCHONDRIAL-RELATED"/>
    <property type="match status" value="1"/>
</dbReference>
<dbReference type="InterPro" id="IPR026591">
    <property type="entry name" value="Sirtuin_cat_small_dom_sf"/>
</dbReference>
<dbReference type="GO" id="GO:0070403">
    <property type="term" value="F:NAD+ binding"/>
    <property type="evidence" value="ECO:0007669"/>
    <property type="project" value="InterPro"/>
</dbReference>
<reference evidence="8 9" key="1">
    <citation type="journal article" date="2018" name="Mol. Biol. Evol.">
        <title>Broad Genomic Sampling Reveals a Smut Pathogenic Ancestry of the Fungal Clade Ustilaginomycotina.</title>
        <authorList>
            <person name="Kijpornyongpan T."/>
            <person name="Mondo S.J."/>
            <person name="Barry K."/>
            <person name="Sandor L."/>
            <person name="Lee J."/>
            <person name="Lipzen A."/>
            <person name="Pangilinan J."/>
            <person name="LaButti K."/>
            <person name="Hainaut M."/>
            <person name="Henrissat B."/>
            <person name="Grigoriev I.V."/>
            <person name="Spatafora J.W."/>
            <person name="Aime M.C."/>
        </authorList>
    </citation>
    <scope>NUCLEOTIDE SEQUENCE [LARGE SCALE GENOMIC DNA]</scope>
    <source>
        <strain evidence="8 9">MCA 4198</strain>
    </source>
</reference>
<dbReference type="Gene3D" id="3.30.1600.10">
    <property type="entry name" value="SIR2/SIRT2 'Small Domain"/>
    <property type="match status" value="1"/>
</dbReference>
<evidence type="ECO:0000313" key="8">
    <source>
        <dbReference type="EMBL" id="PWN89788.1"/>
    </source>
</evidence>
<gene>
    <name evidence="8" type="ORF">FA10DRAFT_97386</name>
</gene>
<dbReference type="PROSITE" id="PS50305">
    <property type="entry name" value="SIRTUIN"/>
    <property type="match status" value="1"/>
</dbReference>
<dbReference type="AlphaFoldDB" id="A0A316YM99"/>
<dbReference type="GeneID" id="37047749"/>
<feature type="domain" description="Deacetylase sirtuin-type" evidence="7">
    <location>
        <begin position="19"/>
        <end position="375"/>
    </location>
</feature>
<dbReference type="STRING" id="215250.A0A316YM99"/>
<evidence type="ECO:0000256" key="5">
    <source>
        <dbReference type="PROSITE-ProRule" id="PRU00236"/>
    </source>
</evidence>
<protein>
    <submittedName>
        <fullName evidence="8">DHS-like NAD/FAD-binding domain-containing protein</fullName>
    </submittedName>
</protein>
<sequence length="405" mass="42897">MRISIPSIPDHLSALGPSNSSVDHAVSLIAGLLTKGRGKTLVLTGAGASVDSGIAPYRGADGHYTVHKTYRPIFFHEFVERSDKGHAARQRYWSRSFLGYPPVLHAQPNPTHYSLAALQRLGFLGDYITQNVDGLHHLATPSASLAAASIVELHGTLQHVVCVQAGESSSTKGAGAGGDSPVDQALYDRLTSLAHPKDRRAAPQERNTPTGQAAYPHGCGFRASRPIFQHVLAEMNPAWTAFAEDLVARDASPQTNPDGDVQLGGDTDYSSFHYPACPSCGGVVKPAVVFFGESVPGVLKERAAELVGEASSLLCVGTSLATYSAFRLVKAAKEQGKAVVILNKGPTRADALVEDRLDAGSSEVLNAVARQLLAGRHHRDPVLARLVESGVTVRPSERQKGVVSS</sequence>
<dbReference type="PANTHER" id="PTHR11085:SF10">
    <property type="entry name" value="NAD-DEPENDENT PROTEIN DEACYLASE SIRTUIN-5, MITOCHONDRIAL-RELATED"/>
    <property type="match status" value="1"/>
</dbReference>
<keyword evidence="9" id="KW-1185">Reference proteome</keyword>
<evidence type="ECO:0000313" key="9">
    <source>
        <dbReference type="Proteomes" id="UP000245768"/>
    </source>
</evidence>
<dbReference type="GO" id="GO:0017136">
    <property type="term" value="F:histone deacetylase activity, NAD-dependent"/>
    <property type="evidence" value="ECO:0007669"/>
    <property type="project" value="TreeGrafter"/>
</dbReference>
<comment type="similarity">
    <text evidence="2">Belongs to the sirtuin family. Class I subfamily.</text>
</comment>
<dbReference type="InterPro" id="IPR003000">
    <property type="entry name" value="Sirtuin"/>
</dbReference>
<dbReference type="GO" id="GO:0005739">
    <property type="term" value="C:mitochondrion"/>
    <property type="evidence" value="ECO:0007669"/>
    <property type="project" value="UniProtKB-SubCell"/>
</dbReference>
<evidence type="ECO:0000259" key="7">
    <source>
        <dbReference type="PROSITE" id="PS50305"/>
    </source>
</evidence>
<dbReference type="InParanoid" id="A0A316YM99"/>
<evidence type="ECO:0000256" key="2">
    <source>
        <dbReference type="ARBA" id="ARBA00006924"/>
    </source>
</evidence>
<keyword evidence="3" id="KW-0808">Transferase</keyword>
<name>A0A316YM99_9BASI</name>
<dbReference type="EMBL" id="KZ819636">
    <property type="protein sequence ID" value="PWN89788.1"/>
    <property type="molecule type" value="Genomic_DNA"/>
</dbReference>
<evidence type="ECO:0000256" key="3">
    <source>
        <dbReference type="ARBA" id="ARBA00022679"/>
    </source>
</evidence>
<evidence type="ECO:0000256" key="1">
    <source>
        <dbReference type="ARBA" id="ARBA00004173"/>
    </source>
</evidence>
<accession>A0A316YM99</accession>
<dbReference type="RefSeq" id="XP_025376986.1">
    <property type="nucleotide sequence ID" value="XM_025525833.1"/>
</dbReference>
<dbReference type="Pfam" id="PF02146">
    <property type="entry name" value="SIR2"/>
    <property type="match status" value="2"/>
</dbReference>
<dbReference type="InterPro" id="IPR029035">
    <property type="entry name" value="DHS-like_NAD/FAD-binding_dom"/>
</dbReference>
<evidence type="ECO:0000256" key="6">
    <source>
        <dbReference type="SAM" id="MobiDB-lite"/>
    </source>
</evidence>
<dbReference type="Gene3D" id="3.40.50.1220">
    <property type="entry name" value="TPP-binding domain"/>
    <property type="match status" value="2"/>
</dbReference>
<comment type="caution">
    <text evidence="5">Lacks conserved residue(s) required for the propagation of feature annotation.</text>
</comment>
<keyword evidence="4" id="KW-0520">NAD</keyword>
<evidence type="ECO:0000256" key="4">
    <source>
        <dbReference type="ARBA" id="ARBA00023027"/>
    </source>
</evidence>
<dbReference type="OrthoDB" id="424302at2759"/>
<organism evidence="8 9">
    <name type="scientific">Acaromyces ingoldii</name>
    <dbReference type="NCBI Taxonomy" id="215250"/>
    <lineage>
        <taxon>Eukaryota</taxon>
        <taxon>Fungi</taxon>
        <taxon>Dikarya</taxon>
        <taxon>Basidiomycota</taxon>
        <taxon>Ustilaginomycotina</taxon>
        <taxon>Exobasidiomycetes</taxon>
        <taxon>Exobasidiales</taxon>
        <taxon>Cryptobasidiaceae</taxon>
        <taxon>Acaromyces</taxon>
    </lineage>
</organism>
<feature type="region of interest" description="Disordered" evidence="6">
    <location>
        <begin position="194"/>
        <end position="215"/>
    </location>
</feature>
<dbReference type="InterPro" id="IPR050134">
    <property type="entry name" value="NAD-dep_sirtuin_deacylases"/>
</dbReference>
<proteinExistence type="inferred from homology"/>
<comment type="subcellular location">
    <subcellularLocation>
        <location evidence="1">Mitochondrion</location>
    </subcellularLocation>
</comment>